<protein>
    <submittedName>
        <fullName evidence="13">NleB</fullName>
    </submittedName>
</protein>
<evidence type="ECO:0000256" key="12">
    <source>
        <dbReference type="ARBA" id="ARBA00093451"/>
    </source>
</evidence>
<evidence type="ECO:0000256" key="6">
    <source>
        <dbReference type="ARBA" id="ARBA00022676"/>
    </source>
</evidence>
<keyword evidence="9" id="KW-0843">Virulence</keyword>
<comment type="catalytic activity">
    <reaction evidence="11">
        <text>L-arginyl-[protein] + UDP-N-acetyl-alpha-D-glucosamine = N(omega)-(N-acetyl-beta-D-glucosaminyl)-L-arginyl-[protein] + UDP + H(+)</text>
        <dbReference type="Rhea" id="RHEA:66632"/>
        <dbReference type="Rhea" id="RHEA-COMP:10532"/>
        <dbReference type="Rhea" id="RHEA-COMP:17079"/>
        <dbReference type="ChEBI" id="CHEBI:15378"/>
        <dbReference type="ChEBI" id="CHEBI:29965"/>
        <dbReference type="ChEBI" id="CHEBI:57705"/>
        <dbReference type="ChEBI" id="CHEBI:58223"/>
        <dbReference type="ChEBI" id="CHEBI:167322"/>
    </reaction>
    <physiologicalReaction direction="left-to-right" evidence="11">
        <dbReference type="Rhea" id="RHEA:66633"/>
    </physiologicalReaction>
</comment>
<dbReference type="GO" id="GO:0046872">
    <property type="term" value="F:metal ion binding"/>
    <property type="evidence" value="ECO:0007669"/>
    <property type="project" value="UniProtKB-KW"/>
</dbReference>
<evidence type="ECO:0000256" key="7">
    <source>
        <dbReference type="ARBA" id="ARBA00022679"/>
    </source>
</evidence>
<evidence type="ECO:0000256" key="1">
    <source>
        <dbReference type="ARBA" id="ARBA00001936"/>
    </source>
</evidence>
<dbReference type="SMR" id="A0A0H3PSR3"/>
<evidence type="ECO:0000256" key="3">
    <source>
        <dbReference type="ARBA" id="ARBA00004613"/>
    </source>
</evidence>
<evidence type="ECO:0000256" key="5">
    <source>
        <dbReference type="ARBA" id="ARBA00022656"/>
    </source>
</evidence>
<comment type="caution">
    <text evidence="13">The sequence shown here is derived from an EMBL/GenBank/DDBJ whole genome shotgun (WGS) entry which is preliminary data.</text>
</comment>
<dbReference type="GO" id="GO:0043657">
    <property type="term" value="C:host cell"/>
    <property type="evidence" value="ECO:0007669"/>
    <property type="project" value="UniProtKB-SubCell"/>
</dbReference>
<evidence type="ECO:0000256" key="4">
    <source>
        <dbReference type="ARBA" id="ARBA00022525"/>
    </source>
</evidence>
<evidence type="ECO:0000313" key="13">
    <source>
        <dbReference type="EMBL" id="EDU92348.1"/>
    </source>
</evidence>
<dbReference type="GO" id="GO:0090729">
    <property type="term" value="F:toxin activity"/>
    <property type="evidence" value="ECO:0007669"/>
    <property type="project" value="UniProtKB-KW"/>
</dbReference>
<comment type="subcellular location">
    <subcellularLocation>
        <location evidence="2">Host cell</location>
    </subcellularLocation>
    <subcellularLocation>
        <location evidence="3">Secreted</location>
    </subcellularLocation>
</comment>
<reference evidence="13 14" key="1">
    <citation type="journal article" date="2011" name="Appl. Environ. Microbiol.">
        <title>Genome signatures of Escherichia coli O157:H7 isolates from the bovine host reservoir.</title>
        <authorList>
            <person name="Eppinger M."/>
            <person name="Mammel M.K."/>
            <person name="Leclerc J.E."/>
            <person name="Ravel J."/>
            <person name="Cebula T.A."/>
        </authorList>
    </citation>
    <scope>NUCLEOTIDE SEQUENCE [LARGE SCALE GENOMIC DNA]</scope>
    <source>
        <strain evidence="13 14">EC869</strain>
    </source>
</reference>
<gene>
    <name evidence="13" type="ORF">ECH7EC869_0627</name>
</gene>
<keyword evidence="7" id="KW-0808">Transferase</keyword>
<evidence type="ECO:0000256" key="9">
    <source>
        <dbReference type="ARBA" id="ARBA00023026"/>
    </source>
</evidence>
<keyword evidence="4" id="KW-0964">Secreted</keyword>
<evidence type="ECO:0000256" key="2">
    <source>
        <dbReference type="ARBA" id="ARBA00004340"/>
    </source>
</evidence>
<name>A0A0H3PSR3_ECO5C</name>
<proteinExistence type="inferred from homology"/>
<dbReference type="RefSeq" id="WP_000953022.1">
    <property type="nucleotide sequence ID" value="NZ_ABHU01000003.1"/>
</dbReference>
<evidence type="ECO:0000256" key="11">
    <source>
        <dbReference type="ARBA" id="ARBA00093251"/>
    </source>
</evidence>
<dbReference type="Pfam" id="PF24688">
    <property type="entry name" value="SseK_NleB"/>
    <property type="match status" value="1"/>
</dbReference>
<dbReference type="EMBL" id="ABHU01000003">
    <property type="protein sequence ID" value="EDU92348.1"/>
    <property type="molecule type" value="Genomic_DNA"/>
</dbReference>
<organism evidence="13 14">
    <name type="scientific">Escherichia coli O157:H7 (strain EC869)</name>
    <dbReference type="NCBI Taxonomy" id="478008"/>
    <lineage>
        <taxon>Bacteria</taxon>
        <taxon>Pseudomonadati</taxon>
        <taxon>Pseudomonadota</taxon>
        <taxon>Gammaproteobacteria</taxon>
        <taxon>Enterobacterales</taxon>
        <taxon>Enterobacteriaceae</taxon>
        <taxon>Escherichia</taxon>
    </lineage>
</organism>
<keyword evidence="5" id="KW-0800">Toxin</keyword>
<dbReference type="AlphaFoldDB" id="A0A0H3PSR3"/>
<dbReference type="GO" id="GO:0016757">
    <property type="term" value="F:glycosyltransferase activity"/>
    <property type="evidence" value="ECO:0007669"/>
    <property type="project" value="UniProtKB-KW"/>
</dbReference>
<keyword evidence="6" id="KW-0328">Glycosyltransferase</keyword>
<dbReference type="GO" id="GO:0005576">
    <property type="term" value="C:extracellular region"/>
    <property type="evidence" value="ECO:0007669"/>
    <property type="project" value="UniProtKB-SubCell"/>
</dbReference>
<dbReference type="BioCyc" id="ECOL478008-HMP:G76-486054-MONOMER"/>
<keyword evidence="10" id="KW-0464">Manganese</keyword>
<comment type="cofactor">
    <cofactor evidence="1">
        <name>Mn(2+)</name>
        <dbReference type="ChEBI" id="CHEBI:29035"/>
    </cofactor>
</comment>
<evidence type="ECO:0000313" key="14">
    <source>
        <dbReference type="Proteomes" id="UP000004641"/>
    </source>
</evidence>
<keyword evidence="8" id="KW-0479">Metal-binding</keyword>
<evidence type="ECO:0000256" key="10">
    <source>
        <dbReference type="ARBA" id="ARBA00023211"/>
    </source>
</evidence>
<dbReference type="NCBIfam" id="NF011909">
    <property type="entry name" value="PRK15382.1"/>
    <property type="match status" value="1"/>
</dbReference>
<sequence length="329" mass="37643">MLSSLNVLQSSFRGKTALSNSTLLQKVSFAGKEYPLEPIDEKTPILFQWFEARPERYEKGEVPILNTKEHPYLSNIINAAKIENERIIGVLVDGNFTYEQKKEFLSLENEYQNIKIIYRADVDFSMYDKKLSDIYLENIHKQESYPASERDNYLLGLLREELKNIPEGKDSLIESYAEKREHTWFDFFRNLAMLKAGSLFTETGKTGCHNISPCSGCIYLDADMIITDKLGVLYAPDGIAVHVDCNDEIKSLENGAIVVNRSNHPALLAGLDIMKSKVDAHPYYDGLGKGIKRHFNYSSLHDYNAFCDFIEFKHENIIPNTSMYTCSSW</sequence>
<dbReference type="InterPro" id="IPR057545">
    <property type="entry name" value="SseK_NleB"/>
</dbReference>
<accession>A0A0H3PSR3</accession>
<evidence type="ECO:0000256" key="8">
    <source>
        <dbReference type="ARBA" id="ARBA00022723"/>
    </source>
</evidence>
<dbReference type="Proteomes" id="UP000004641">
    <property type="component" value="Unassembled WGS sequence"/>
</dbReference>
<comment type="similarity">
    <text evidence="12">Belongs to the glycosyltransferase NleB family.</text>
</comment>